<organism evidence="4 5">
    <name type="scientific">Actinoallomurus vinaceus</name>
    <dbReference type="NCBI Taxonomy" id="1080074"/>
    <lineage>
        <taxon>Bacteria</taxon>
        <taxon>Bacillati</taxon>
        <taxon>Actinomycetota</taxon>
        <taxon>Actinomycetes</taxon>
        <taxon>Streptosporangiales</taxon>
        <taxon>Thermomonosporaceae</taxon>
        <taxon>Actinoallomurus</taxon>
    </lineage>
</organism>
<evidence type="ECO:0000256" key="1">
    <source>
        <dbReference type="ARBA" id="ARBA00022679"/>
    </source>
</evidence>
<protein>
    <submittedName>
        <fullName evidence="4">PfkB family carbohydrate kinase</fullName>
    </submittedName>
</protein>
<keyword evidence="2 4" id="KW-0418">Kinase</keyword>
<accession>A0ABP8UMQ8</accession>
<name>A0ABP8UMQ8_9ACTN</name>
<sequence length="291" mass="29774">MEVPALPRPGGDVLAGSSRITPGGGYNVMVASARQGLEVAYGGSHGTGLFGDLARARLAEAGISVLQEPTADVDTGFDVAFVDGTGERTFVTATGAEAALTYEQLAGIRLRADDAVYVSGYGLAYPANRDALTRWLRTLPRSTVVIVDPGPLVAEIPADVLGPVLDRADWWSCNLDEAIATTGHADPEQAAVALARRTGRSGVVVRIGPAGCVLAMPGAEVLRVPTFDVRAVDSNGAGDAHVGVFVAGLAEGLSPTRAALRANAAAAIAVTRRGPATAPTRADVDRLLDGA</sequence>
<dbReference type="InterPro" id="IPR011611">
    <property type="entry name" value="PfkB_dom"/>
</dbReference>
<gene>
    <name evidence="4" type="ORF">GCM10023196_072630</name>
</gene>
<keyword evidence="1" id="KW-0808">Transferase</keyword>
<dbReference type="Pfam" id="PF00294">
    <property type="entry name" value="PfkB"/>
    <property type="match status" value="1"/>
</dbReference>
<evidence type="ECO:0000256" key="2">
    <source>
        <dbReference type="ARBA" id="ARBA00022777"/>
    </source>
</evidence>
<reference evidence="5" key="1">
    <citation type="journal article" date="2019" name="Int. J. Syst. Evol. Microbiol.">
        <title>The Global Catalogue of Microorganisms (GCM) 10K type strain sequencing project: providing services to taxonomists for standard genome sequencing and annotation.</title>
        <authorList>
            <consortium name="The Broad Institute Genomics Platform"/>
            <consortium name="The Broad Institute Genome Sequencing Center for Infectious Disease"/>
            <person name="Wu L."/>
            <person name="Ma J."/>
        </authorList>
    </citation>
    <scope>NUCLEOTIDE SEQUENCE [LARGE SCALE GENOMIC DNA]</scope>
    <source>
        <strain evidence="5">JCM 17939</strain>
    </source>
</reference>
<keyword evidence="5" id="KW-1185">Reference proteome</keyword>
<evidence type="ECO:0000313" key="4">
    <source>
        <dbReference type="EMBL" id="GAA4633770.1"/>
    </source>
</evidence>
<dbReference type="GO" id="GO:0016301">
    <property type="term" value="F:kinase activity"/>
    <property type="evidence" value="ECO:0007669"/>
    <property type="project" value="UniProtKB-KW"/>
</dbReference>
<dbReference type="EMBL" id="BAABHK010000012">
    <property type="protein sequence ID" value="GAA4633770.1"/>
    <property type="molecule type" value="Genomic_DNA"/>
</dbReference>
<proteinExistence type="predicted"/>
<dbReference type="Proteomes" id="UP001501442">
    <property type="component" value="Unassembled WGS sequence"/>
</dbReference>
<evidence type="ECO:0000313" key="5">
    <source>
        <dbReference type="Proteomes" id="UP001501442"/>
    </source>
</evidence>
<dbReference type="SUPFAM" id="SSF53613">
    <property type="entry name" value="Ribokinase-like"/>
    <property type="match status" value="1"/>
</dbReference>
<comment type="caution">
    <text evidence="4">The sequence shown here is derived from an EMBL/GenBank/DDBJ whole genome shotgun (WGS) entry which is preliminary data.</text>
</comment>
<feature type="domain" description="Carbohydrate kinase PfkB" evidence="3">
    <location>
        <begin position="15"/>
        <end position="277"/>
    </location>
</feature>
<dbReference type="Gene3D" id="3.40.1190.20">
    <property type="match status" value="1"/>
</dbReference>
<dbReference type="PANTHER" id="PTHR10584">
    <property type="entry name" value="SUGAR KINASE"/>
    <property type="match status" value="1"/>
</dbReference>
<dbReference type="InterPro" id="IPR029056">
    <property type="entry name" value="Ribokinase-like"/>
</dbReference>
<dbReference type="PANTHER" id="PTHR10584:SF166">
    <property type="entry name" value="RIBOKINASE"/>
    <property type="match status" value="1"/>
</dbReference>
<evidence type="ECO:0000259" key="3">
    <source>
        <dbReference type="Pfam" id="PF00294"/>
    </source>
</evidence>